<feature type="active site" evidence="8">
    <location>
        <position position="85"/>
    </location>
</feature>
<evidence type="ECO:0000256" key="3">
    <source>
        <dbReference type="ARBA" id="ARBA00022801"/>
    </source>
</evidence>
<evidence type="ECO:0000256" key="1">
    <source>
        <dbReference type="ARBA" id="ARBA00010518"/>
    </source>
</evidence>
<dbReference type="EMBL" id="PVNE01000009">
    <property type="protein sequence ID" value="PRX41010.1"/>
    <property type="molecule type" value="Genomic_DNA"/>
</dbReference>
<protein>
    <recommendedName>
        <fullName evidence="2">asparaginase</fullName>
        <ecNumber evidence="2">3.5.1.1</ecNumber>
    </recommendedName>
</protein>
<evidence type="ECO:0000259" key="9">
    <source>
        <dbReference type="Pfam" id="PF00710"/>
    </source>
</evidence>
<dbReference type="Pfam" id="PF17763">
    <property type="entry name" value="Asparaginase_C"/>
    <property type="match status" value="1"/>
</dbReference>
<dbReference type="FunFam" id="3.40.50.1170:FF:000001">
    <property type="entry name" value="L-asparaginase 2"/>
    <property type="match status" value="1"/>
</dbReference>
<comment type="catalytic activity">
    <reaction evidence="4">
        <text>L-asparagine + H2O = L-aspartate + NH4(+)</text>
        <dbReference type="Rhea" id="RHEA:21016"/>
        <dbReference type="ChEBI" id="CHEBI:15377"/>
        <dbReference type="ChEBI" id="CHEBI:28938"/>
        <dbReference type="ChEBI" id="CHEBI:29991"/>
        <dbReference type="ChEBI" id="CHEBI:58048"/>
        <dbReference type="EC" id="3.5.1.1"/>
    </reaction>
</comment>
<dbReference type="PANTHER" id="PTHR11707">
    <property type="entry name" value="L-ASPARAGINASE"/>
    <property type="match status" value="1"/>
</dbReference>
<feature type="active site" description="O-isoaspartyl threonine intermediate" evidence="5">
    <location>
        <position position="12"/>
    </location>
</feature>
<dbReference type="CDD" id="cd08964">
    <property type="entry name" value="L-asparaginase_II"/>
    <property type="match status" value="1"/>
</dbReference>
<dbReference type="RefSeq" id="WP_106344887.1">
    <property type="nucleotide sequence ID" value="NZ_PVNE01000009.1"/>
</dbReference>
<feature type="binding site" evidence="6">
    <location>
        <position position="54"/>
    </location>
    <ligand>
        <name>substrate</name>
    </ligand>
</feature>
<evidence type="ECO:0000313" key="12">
    <source>
        <dbReference type="Proteomes" id="UP000237797"/>
    </source>
</evidence>
<dbReference type="PIRSF" id="PIRSF500176">
    <property type="entry name" value="L_ASNase"/>
    <property type="match status" value="1"/>
</dbReference>
<feature type="active site" evidence="7">
    <location>
        <position position="12"/>
    </location>
</feature>
<comment type="caution">
    <text evidence="11">The sequence shown here is derived from an EMBL/GenBank/DDBJ whole genome shotgun (WGS) entry which is preliminary data.</text>
</comment>
<organism evidence="11 12">
    <name type="scientific">Planifilum fimeticola</name>
    <dbReference type="NCBI Taxonomy" id="201975"/>
    <lineage>
        <taxon>Bacteria</taxon>
        <taxon>Bacillati</taxon>
        <taxon>Bacillota</taxon>
        <taxon>Bacilli</taxon>
        <taxon>Bacillales</taxon>
        <taxon>Thermoactinomycetaceae</taxon>
        <taxon>Planifilum</taxon>
    </lineage>
</organism>
<dbReference type="Pfam" id="PF00710">
    <property type="entry name" value="Asparaginase"/>
    <property type="match status" value="1"/>
</dbReference>
<dbReference type="InterPro" id="IPR004550">
    <property type="entry name" value="AsnASE_II"/>
</dbReference>
<feature type="domain" description="L-asparaginase N-terminal" evidence="9">
    <location>
        <begin position="3"/>
        <end position="186"/>
    </location>
</feature>
<gene>
    <name evidence="11" type="ORF">CLV97_10961</name>
</gene>
<dbReference type="AlphaFoldDB" id="A0A2T0LFK9"/>
<dbReference type="InterPro" id="IPR037152">
    <property type="entry name" value="L-asparaginase_N_sf"/>
</dbReference>
<accession>A0A2T0LFK9</accession>
<evidence type="ECO:0000256" key="5">
    <source>
        <dbReference type="PIRSR" id="PIRSR001220-1"/>
    </source>
</evidence>
<dbReference type="InterPro" id="IPR027473">
    <property type="entry name" value="L-asparaginase_C"/>
</dbReference>
<dbReference type="GO" id="GO:0004067">
    <property type="term" value="F:asparaginase activity"/>
    <property type="evidence" value="ECO:0007669"/>
    <property type="project" value="UniProtKB-UniRule"/>
</dbReference>
<dbReference type="InterPro" id="IPR027475">
    <property type="entry name" value="Asparaginase/glutaminase_AS2"/>
</dbReference>
<sequence>MKRVLIITTGGTIAMGRDESGAVRVLDENVLVKQQSTLASIAHVDFFTFSNLPSVHLTLDHFIRLRQLILDKAKEYDGIVVTHGTDTLEETAYFLDLTLPLTQPVILTGAMRSSNEPGSDGFLNLLQSVQVAATPESENKGVLVVMNGEIHGARFVQKMHTSHVEAFESPQFGPYGWVERTGIRYLMGAVKRECIPVRTEALTCRIPMIKAGFDTDDSLVQHALERSVPGLVVEGMGMGHLPPAMMPGIVRALEEGVPVVITSRSPGGAVEPVYDFEGGGRELAERGAIFARGIPAHKARIKLMVALAADPRPKNLEELRELFSH</sequence>
<feature type="domain" description="Asparaginase/glutaminase C-terminal" evidence="10">
    <location>
        <begin position="206"/>
        <end position="318"/>
    </location>
</feature>
<dbReference type="PANTHER" id="PTHR11707:SF28">
    <property type="entry name" value="60 KDA LYSOPHOSPHOLIPASE"/>
    <property type="match status" value="1"/>
</dbReference>
<feature type="binding site" evidence="6">
    <location>
        <begin position="85"/>
        <end position="86"/>
    </location>
    <ligand>
        <name>substrate</name>
    </ligand>
</feature>
<name>A0A2T0LFK9_9BACL</name>
<keyword evidence="3" id="KW-0378">Hydrolase</keyword>
<dbReference type="InterPro" id="IPR040919">
    <property type="entry name" value="Asparaginase_C"/>
</dbReference>
<evidence type="ECO:0000256" key="8">
    <source>
        <dbReference type="PROSITE-ProRule" id="PRU10100"/>
    </source>
</evidence>
<dbReference type="PROSITE" id="PS00144">
    <property type="entry name" value="ASN_GLN_ASE_1"/>
    <property type="match status" value="1"/>
</dbReference>
<dbReference type="InterPro" id="IPR027474">
    <property type="entry name" value="L-asparaginase_N"/>
</dbReference>
<dbReference type="SMART" id="SM00870">
    <property type="entry name" value="Asparaginase"/>
    <property type="match status" value="1"/>
</dbReference>
<dbReference type="EC" id="3.5.1.1" evidence="2"/>
<dbReference type="InterPro" id="IPR006034">
    <property type="entry name" value="Asparaginase/glutaminase-like"/>
</dbReference>
<dbReference type="PROSITE" id="PS00917">
    <property type="entry name" value="ASN_GLN_ASE_2"/>
    <property type="match status" value="1"/>
</dbReference>
<dbReference type="InterPro" id="IPR020827">
    <property type="entry name" value="Asparaginase/glutaminase_AS1"/>
</dbReference>
<dbReference type="Gene3D" id="3.40.50.1170">
    <property type="entry name" value="L-asparaginase, N-terminal domain"/>
    <property type="match status" value="1"/>
</dbReference>
<dbReference type="GO" id="GO:0006528">
    <property type="term" value="P:asparagine metabolic process"/>
    <property type="evidence" value="ECO:0007669"/>
    <property type="project" value="InterPro"/>
</dbReference>
<dbReference type="Gene3D" id="3.40.50.40">
    <property type="match status" value="1"/>
</dbReference>
<dbReference type="PIRSF" id="PIRSF001220">
    <property type="entry name" value="L-ASNase_gatD"/>
    <property type="match status" value="1"/>
</dbReference>
<evidence type="ECO:0000259" key="10">
    <source>
        <dbReference type="Pfam" id="PF17763"/>
    </source>
</evidence>
<evidence type="ECO:0000313" key="11">
    <source>
        <dbReference type="EMBL" id="PRX41010.1"/>
    </source>
</evidence>
<comment type="similarity">
    <text evidence="1">Belongs to the asparaginase 1 family.</text>
</comment>
<evidence type="ECO:0000256" key="4">
    <source>
        <dbReference type="ARBA" id="ARBA00049366"/>
    </source>
</evidence>
<reference evidence="11 12" key="1">
    <citation type="submission" date="2018-03" db="EMBL/GenBank/DDBJ databases">
        <title>Genomic Encyclopedia of Archaeal and Bacterial Type Strains, Phase II (KMG-II): from individual species to whole genera.</title>
        <authorList>
            <person name="Goeker M."/>
        </authorList>
    </citation>
    <scope>NUCLEOTIDE SEQUENCE [LARGE SCALE GENOMIC DNA]</scope>
    <source>
        <strain evidence="11 12">DSM 44946</strain>
    </source>
</reference>
<dbReference type="InterPro" id="IPR036152">
    <property type="entry name" value="Asp/glu_Ase-like_sf"/>
</dbReference>
<keyword evidence="12" id="KW-1185">Reference proteome</keyword>
<evidence type="ECO:0000256" key="6">
    <source>
        <dbReference type="PIRSR" id="PIRSR001220-2"/>
    </source>
</evidence>
<dbReference type="SFLD" id="SFLDS00057">
    <property type="entry name" value="Glutaminase/Asparaginase"/>
    <property type="match status" value="1"/>
</dbReference>
<dbReference type="PRINTS" id="PR00139">
    <property type="entry name" value="ASNGLNASE"/>
</dbReference>
<evidence type="ECO:0000256" key="7">
    <source>
        <dbReference type="PROSITE-ProRule" id="PRU10099"/>
    </source>
</evidence>
<dbReference type="PROSITE" id="PS51732">
    <property type="entry name" value="ASN_GLN_ASE_3"/>
    <property type="match status" value="1"/>
</dbReference>
<dbReference type="OrthoDB" id="9788068at2"/>
<dbReference type="Proteomes" id="UP000237797">
    <property type="component" value="Unassembled WGS sequence"/>
</dbReference>
<dbReference type="SUPFAM" id="SSF53774">
    <property type="entry name" value="Glutaminase/Asparaginase"/>
    <property type="match status" value="1"/>
</dbReference>
<evidence type="ECO:0000256" key="2">
    <source>
        <dbReference type="ARBA" id="ARBA00012920"/>
    </source>
</evidence>
<proteinExistence type="inferred from homology"/>